<name>A0AA48KN82_9FLAO</name>
<dbReference type="Proteomes" id="UP001330184">
    <property type="component" value="Chromosome"/>
</dbReference>
<dbReference type="RefSeq" id="WP_338196709.1">
    <property type="nucleotide sequence ID" value="NZ_AP027268.1"/>
</dbReference>
<dbReference type="AlphaFoldDB" id="A0AA48KN82"/>
<dbReference type="GO" id="GO:0003677">
    <property type="term" value="F:DNA binding"/>
    <property type="evidence" value="ECO:0007669"/>
    <property type="project" value="InterPro"/>
</dbReference>
<reference evidence="1 2" key="1">
    <citation type="submission" date="2023-01" db="EMBL/GenBank/DDBJ databases">
        <title>Complete genome sequence of Muricauda aquimarina strain IFOP_LL357.</title>
        <authorList>
            <person name="Gajardo G."/>
            <person name="Ueki S."/>
            <person name="Maruyama F."/>
        </authorList>
    </citation>
    <scope>NUCLEOTIDE SEQUENCE [LARGE SCALE GENOMIC DNA]</scope>
    <source>
        <strain evidence="1 2">IFOP_LL357</strain>
    </source>
</reference>
<dbReference type="EMBL" id="AP027268">
    <property type="protein sequence ID" value="BDW91895.1"/>
    <property type="molecule type" value="Genomic_DNA"/>
</dbReference>
<evidence type="ECO:0000313" key="1">
    <source>
        <dbReference type="EMBL" id="BDW91895.1"/>
    </source>
</evidence>
<accession>A0AA48KN82</accession>
<gene>
    <name evidence="1" type="ORF">MACH07_07270</name>
</gene>
<protein>
    <submittedName>
        <fullName evidence="1">Uncharacterized protein</fullName>
    </submittedName>
</protein>
<evidence type="ECO:0000313" key="2">
    <source>
        <dbReference type="Proteomes" id="UP001330184"/>
    </source>
</evidence>
<sequence length="199" mass="22476">MIAVLTGDIKNSSEHNASTWLPLLKQALDTFGKEPAEWEIYRGDSFQLQTVPELALEAAIYIKACIKQIRRMDVRIAIGLGDKNHEATKITESNGSAFINSGQCFEQLKKQRLGIQTPNSSVNEQINLLLELALLTMDSWTPAISKTVKYAMENPKLNQKELAHLLNKSQGNISEELKKAGFEEVKKMIQFYRIQLEQL</sequence>
<dbReference type="SUPFAM" id="SSF47413">
    <property type="entry name" value="lambda repressor-like DNA-binding domains"/>
    <property type="match status" value="1"/>
</dbReference>
<keyword evidence="2" id="KW-1185">Reference proteome</keyword>
<dbReference type="InterPro" id="IPR010982">
    <property type="entry name" value="Lambda_DNA-bd_dom_sf"/>
</dbReference>
<organism evidence="1 2">
    <name type="scientific">Flagellimonas marinaquae</name>
    <dbReference type="NCBI Taxonomy" id="254955"/>
    <lineage>
        <taxon>Bacteria</taxon>
        <taxon>Pseudomonadati</taxon>
        <taxon>Bacteroidota</taxon>
        <taxon>Flavobacteriia</taxon>
        <taxon>Flavobacteriales</taxon>
        <taxon>Flavobacteriaceae</taxon>
        <taxon>Flagellimonas</taxon>
    </lineage>
</organism>
<proteinExistence type="predicted"/>